<feature type="transmembrane region" description="Helical" evidence="2">
    <location>
        <begin position="145"/>
        <end position="169"/>
    </location>
</feature>
<feature type="region of interest" description="Disordered" evidence="1">
    <location>
        <begin position="742"/>
        <end position="763"/>
    </location>
</feature>
<comment type="caution">
    <text evidence="4">The sequence shown here is derived from an EMBL/GenBank/DDBJ whole genome shotgun (WGS) entry which is preliminary data.</text>
</comment>
<reference evidence="5" key="1">
    <citation type="journal article" date="2019" name="Int. J. Syst. Evol. Microbiol.">
        <title>The Global Catalogue of Microorganisms (GCM) 10K type strain sequencing project: providing services to taxonomists for standard genome sequencing and annotation.</title>
        <authorList>
            <consortium name="The Broad Institute Genomics Platform"/>
            <consortium name="The Broad Institute Genome Sequencing Center for Infectious Disease"/>
            <person name="Wu L."/>
            <person name="Ma J."/>
        </authorList>
    </citation>
    <scope>NUCLEOTIDE SEQUENCE [LARGE SCALE GENOMIC DNA]</scope>
    <source>
        <strain evidence="5">CCUG 30340</strain>
    </source>
</reference>
<evidence type="ECO:0000256" key="2">
    <source>
        <dbReference type="SAM" id="Phobius"/>
    </source>
</evidence>
<feature type="transmembrane region" description="Helical" evidence="2">
    <location>
        <begin position="319"/>
        <end position="344"/>
    </location>
</feature>
<keyword evidence="2" id="KW-0472">Membrane</keyword>
<dbReference type="InterPro" id="IPR014782">
    <property type="entry name" value="Peptidase_M1_dom"/>
</dbReference>
<dbReference type="RefSeq" id="WP_380021570.1">
    <property type="nucleotide sequence ID" value="NZ_JBHSHD010000010.1"/>
</dbReference>
<dbReference type="PANTHER" id="PTHR37305">
    <property type="entry name" value="INTEGRAL MEMBRANE PROTEIN-RELATED"/>
    <property type="match status" value="1"/>
</dbReference>
<feature type="transmembrane region" description="Helical" evidence="2">
    <location>
        <begin position="409"/>
        <end position="433"/>
    </location>
</feature>
<evidence type="ECO:0000259" key="3">
    <source>
        <dbReference type="Pfam" id="PF01433"/>
    </source>
</evidence>
<dbReference type="Proteomes" id="UP001595886">
    <property type="component" value="Unassembled WGS sequence"/>
</dbReference>
<feature type="transmembrane region" description="Helical" evidence="2">
    <location>
        <begin position="176"/>
        <end position="197"/>
    </location>
</feature>
<keyword evidence="4" id="KW-0378">Hydrolase</keyword>
<dbReference type="PANTHER" id="PTHR37305:SF1">
    <property type="entry name" value="MEMBRANE PROTEIN"/>
    <property type="match status" value="1"/>
</dbReference>
<feature type="transmembrane region" description="Helical" evidence="2">
    <location>
        <begin position="364"/>
        <end position="383"/>
    </location>
</feature>
<proteinExistence type="predicted"/>
<feature type="domain" description="Peptidase M1 membrane alanine aminopeptidase" evidence="3">
    <location>
        <begin position="869"/>
        <end position="1069"/>
    </location>
</feature>
<keyword evidence="4" id="KW-0645">Protease</keyword>
<dbReference type="Pfam" id="PF01433">
    <property type="entry name" value="Peptidase_M1"/>
    <property type="match status" value="1"/>
</dbReference>
<feature type="transmembrane region" description="Helical" evidence="2">
    <location>
        <begin position="527"/>
        <end position="545"/>
    </location>
</feature>
<dbReference type="GO" id="GO:0004177">
    <property type="term" value="F:aminopeptidase activity"/>
    <property type="evidence" value="ECO:0007669"/>
    <property type="project" value="UniProtKB-KW"/>
</dbReference>
<gene>
    <name evidence="4" type="ORF">ACFO6Q_13185</name>
</gene>
<keyword evidence="2" id="KW-0812">Transmembrane</keyword>
<name>A0ABV9QXC3_9GAMM</name>
<keyword evidence="5" id="KW-1185">Reference proteome</keyword>
<dbReference type="Gene3D" id="1.10.390.10">
    <property type="entry name" value="Neutral Protease Domain 2"/>
    <property type="match status" value="1"/>
</dbReference>
<feature type="transmembrane region" description="Helical" evidence="2">
    <location>
        <begin position="62"/>
        <end position="80"/>
    </location>
</feature>
<sequence length="1198" mass="135169">MFFEILRFELRQQLRSPLFWMVALAFGALAFAVAGSDSVQIGGGIGNVHRNAPLVVTQWLTYFTLFGLFLIPLFVANAALRDFETGTAELFFSTPMPRSAYLGGRFLAGYLAAIGVLVVVAFGLCLGALMPWVDPERLGPTRLSTYLYAFAVFVLPGLFFLSAFLFLLATQTRSMLATYIGVVAFFVLWQIAAIALGNLEHRTFGAMIDPFGLGAMDLATRYWSAEERNTRLPELSGTLLANRAMWVAIALLLLGAAFAWFRTERAGTRRRWRRSAAKKAVAQVDTPVAHEKPASTVRTDAAARFAQWHQLAWFDTRGVLGGVAFLVMLAFGLMNLGGSLAFSNELFGTKVYPVTHLMTQAMDGSYNFLLIIVVAFYAGELVWRERSHRISDVTDAFPLPDWIPLLSKLTALAAVIVAFLAAGAIECVVYQLWRGDTPIEPGLYLSYIALTTLGFLLFGALALFLQAIANNKFIGYLLVVVYFVVRIALGQLHYDHHLYNYGTAPAALYSDMNGYGHFLAGHLWFRAYWTCLAIALLVVAALYWVRGTARGRKERTRIARQRLTRPSAALLAASVAGFVVLGGWIYYNTNVLNRYVPGDLARQQKADYEKQYRQYLDLPQPKITDVRADVDIYPHQRRVDVRGHYVLANRSTQPISDLHVRVPTQIRLVAVDFAPHEVVSDDRTQGYTIYRLKQPLAPGATMDFGFTLEYASRGFRNAPEDTRVVDNGTFFDSSSFPHFGYDENGQLEDRNDRRKYGLPQRPRMPKIDDEAARQFNLLGRDADWVRFETTVSTVPDQIALAPGYLEKEWTADTPGHGPRRYFHYKMDQPILAFFSFQSARYEVRRDRWNDVAVEVYYDPKHAYNVERMVDATKKSLEHFSKAYTPFQFRQMRILEFPGYETFAQSFANTVPFSEAIGFIADLRDPDDVDYVFYVTAHEVAHQWWAHQVIGALVQGVTMLDETFAQYSALMVQEHEYGPAQMRKFLKYELDRYLAGRGGEVVEETPLGLVENQPYIHYRKGSVVMYALKDYLGEDLVNGVLARYAREKAFQQPPYTTTREFLADLREAAGASWSPLIGDLFDRITVHDNRVVEAVAKKRDDGKYDVTLSLHTGKVYNDGVGKETPAVFDQAIDIGVFARATDDKEAHQKVLFLGKRRIGDGDSTLTVTVDEPPYEAGIDPYNKLIDRVSEDNRKRVTLQ</sequence>
<evidence type="ECO:0000313" key="4">
    <source>
        <dbReference type="EMBL" id="MFC4821285.1"/>
    </source>
</evidence>
<evidence type="ECO:0000256" key="1">
    <source>
        <dbReference type="SAM" id="MobiDB-lite"/>
    </source>
</evidence>
<dbReference type="EMBL" id="JBHSHD010000010">
    <property type="protein sequence ID" value="MFC4821285.1"/>
    <property type="molecule type" value="Genomic_DNA"/>
</dbReference>
<keyword evidence="2" id="KW-1133">Transmembrane helix</keyword>
<keyword evidence="4" id="KW-0031">Aminopeptidase</keyword>
<feature type="transmembrane region" description="Helical" evidence="2">
    <location>
        <begin position="473"/>
        <end position="494"/>
    </location>
</feature>
<feature type="transmembrane region" description="Helical" evidence="2">
    <location>
        <begin position="445"/>
        <end position="466"/>
    </location>
</feature>
<organism evidence="4 5">
    <name type="scientific">Dokdonella ginsengisoli</name>
    <dbReference type="NCBI Taxonomy" id="363846"/>
    <lineage>
        <taxon>Bacteria</taxon>
        <taxon>Pseudomonadati</taxon>
        <taxon>Pseudomonadota</taxon>
        <taxon>Gammaproteobacteria</taxon>
        <taxon>Lysobacterales</taxon>
        <taxon>Rhodanobacteraceae</taxon>
        <taxon>Dokdonella</taxon>
    </lineage>
</organism>
<dbReference type="Pfam" id="PF12679">
    <property type="entry name" value="ABC2_membrane_2"/>
    <property type="match status" value="1"/>
</dbReference>
<dbReference type="SUPFAM" id="SSF55486">
    <property type="entry name" value="Metalloproteases ('zincins'), catalytic domain"/>
    <property type="match status" value="1"/>
</dbReference>
<protein>
    <submittedName>
        <fullName evidence="4">ABC transporter permease/M1 family aminopeptidase</fullName>
    </submittedName>
</protein>
<accession>A0ABV9QXC3</accession>
<dbReference type="InterPro" id="IPR027268">
    <property type="entry name" value="Peptidase_M4/M1_CTD_sf"/>
</dbReference>
<feature type="transmembrane region" description="Helical" evidence="2">
    <location>
        <begin position="566"/>
        <end position="587"/>
    </location>
</feature>
<feature type="transmembrane region" description="Helical" evidence="2">
    <location>
        <begin position="106"/>
        <end position="133"/>
    </location>
</feature>
<feature type="transmembrane region" description="Helical" evidence="2">
    <location>
        <begin position="244"/>
        <end position="261"/>
    </location>
</feature>
<evidence type="ECO:0000313" key="5">
    <source>
        <dbReference type="Proteomes" id="UP001595886"/>
    </source>
</evidence>